<name>A0A0J1BJS7_RHOIS</name>
<sequence length="590" mass="62498">MRKQKSSFGLIKILLAMLLVLVVLGGGLIASLFAAGVPMERLAFWRVDETRPDTISLPMNWQTIPAYSKVSRGDLVDPRTGGIHGVEIPLTALGGMSATMTDGEGGLVDKRIELAQRTDEGIVLQLEDGSVVTSRQLVKLGGAFTQATDIIGRVVKSDKSSGFAFAEANFFERGTPAGLAGATPPGMRAMTLEAAQLAGVHRISMGEQIDLVANIPLQKLSRFEFSTGSQLPGAELVADAGRANRDQEKETTARLVARQAVVLTPVVKRVSTETSASLSQGKRLLSVPVEEVVLAVAAEDVSAVTSALELGATVNVLVRSGRVDTNESSVDVPEGMVAVPIPGQTLLAYQTIRPTSFEDPATAYVRTIQVPVETASQSNWITDLSDLVGRIPRHDLPATVPIQEGDLMPAGTMTGLSGATPPGRVLFFLDTEGLIGGDAFEFGQHLDLVASRTEDQPRGGNRGGFANVTLTDAQRTRVEPIADDVIVVMPTRSPGNPTGRKSKDSKDSESPKLIVAVRPDQVAQLEYAVAVGSSLRATVRSGSSRVDALDLVSDTPQRVTVMKFDPLSDAKRTDIFVGGSREAQLFGAGE</sequence>
<dbReference type="AlphaFoldDB" id="A0A0J1BJS7"/>
<comment type="caution">
    <text evidence="2">The sequence shown here is derived from an EMBL/GenBank/DDBJ whole genome shotgun (WGS) entry which is preliminary data.</text>
</comment>
<feature type="region of interest" description="Disordered" evidence="1">
    <location>
        <begin position="489"/>
        <end position="510"/>
    </location>
</feature>
<reference evidence="2" key="1">
    <citation type="submission" date="2015-05" db="EMBL/GenBank/DDBJ databases">
        <title>Permanent draft genome of Rhodopirellula islandicus K833.</title>
        <authorList>
            <person name="Kizina J."/>
            <person name="Richter M."/>
            <person name="Glockner F.O."/>
            <person name="Harder J."/>
        </authorList>
    </citation>
    <scope>NUCLEOTIDE SEQUENCE [LARGE SCALE GENOMIC DNA]</scope>
    <source>
        <strain evidence="2">K833</strain>
    </source>
</reference>
<organism evidence="2 3">
    <name type="scientific">Rhodopirellula islandica</name>
    <dbReference type="NCBI Taxonomy" id="595434"/>
    <lineage>
        <taxon>Bacteria</taxon>
        <taxon>Pseudomonadati</taxon>
        <taxon>Planctomycetota</taxon>
        <taxon>Planctomycetia</taxon>
        <taxon>Pirellulales</taxon>
        <taxon>Pirellulaceae</taxon>
        <taxon>Rhodopirellula</taxon>
    </lineage>
</organism>
<keyword evidence="2" id="KW-0472">Membrane</keyword>
<evidence type="ECO:0000313" key="2">
    <source>
        <dbReference type="EMBL" id="KLU06678.1"/>
    </source>
</evidence>
<dbReference type="PATRIC" id="fig|595434.4.peg.1193"/>
<evidence type="ECO:0000313" key="3">
    <source>
        <dbReference type="Proteomes" id="UP000036367"/>
    </source>
</evidence>
<dbReference type="RefSeq" id="WP_047813199.1">
    <property type="nucleotide sequence ID" value="NZ_LECT01000013.1"/>
</dbReference>
<dbReference type="OrthoDB" id="283051at2"/>
<accession>A0A0J1BJS7</accession>
<protein>
    <submittedName>
        <fullName evidence="2">Transmembrane protein</fullName>
    </submittedName>
</protein>
<dbReference type="EMBL" id="LECT01000013">
    <property type="protein sequence ID" value="KLU06678.1"/>
    <property type="molecule type" value="Genomic_DNA"/>
</dbReference>
<dbReference type="STRING" id="595434.RISK_001242"/>
<dbReference type="Proteomes" id="UP000036367">
    <property type="component" value="Unassembled WGS sequence"/>
</dbReference>
<proteinExistence type="predicted"/>
<evidence type="ECO:0000256" key="1">
    <source>
        <dbReference type="SAM" id="MobiDB-lite"/>
    </source>
</evidence>
<feature type="compositionally biased region" description="Basic and acidic residues" evidence="1">
    <location>
        <begin position="501"/>
        <end position="510"/>
    </location>
</feature>
<gene>
    <name evidence="2" type="ORF">RISK_001242</name>
</gene>
<keyword evidence="3" id="KW-1185">Reference proteome</keyword>
<keyword evidence="2" id="KW-0812">Transmembrane</keyword>